<gene>
    <name evidence="1" type="ORF">KIW84_032387</name>
</gene>
<dbReference type="EMBL" id="JAMSHJ010000003">
    <property type="protein sequence ID" value="KAI5426937.1"/>
    <property type="molecule type" value="Genomic_DNA"/>
</dbReference>
<organism evidence="1 2">
    <name type="scientific">Pisum sativum</name>
    <name type="common">Garden pea</name>
    <name type="synonym">Lathyrus oleraceus</name>
    <dbReference type="NCBI Taxonomy" id="3888"/>
    <lineage>
        <taxon>Eukaryota</taxon>
        <taxon>Viridiplantae</taxon>
        <taxon>Streptophyta</taxon>
        <taxon>Embryophyta</taxon>
        <taxon>Tracheophyta</taxon>
        <taxon>Spermatophyta</taxon>
        <taxon>Magnoliopsida</taxon>
        <taxon>eudicotyledons</taxon>
        <taxon>Gunneridae</taxon>
        <taxon>Pentapetalae</taxon>
        <taxon>rosids</taxon>
        <taxon>fabids</taxon>
        <taxon>Fabales</taxon>
        <taxon>Fabaceae</taxon>
        <taxon>Papilionoideae</taxon>
        <taxon>50 kb inversion clade</taxon>
        <taxon>NPAAA clade</taxon>
        <taxon>Hologalegina</taxon>
        <taxon>IRL clade</taxon>
        <taxon>Fabeae</taxon>
        <taxon>Lathyrus</taxon>
    </lineage>
</organism>
<reference evidence="1 2" key="1">
    <citation type="journal article" date="2022" name="Nat. Genet.">
        <title>Improved pea reference genome and pan-genome highlight genomic features and evolutionary characteristics.</title>
        <authorList>
            <person name="Yang T."/>
            <person name="Liu R."/>
            <person name="Luo Y."/>
            <person name="Hu S."/>
            <person name="Wang D."/>
            <person name="Wang C."/>
            <person name="Pandey M.K."/>
            <person name="Ge S."/>
            <person name="Xu Q."/>
            <person name="Li N."/>
            <person name="Li G."/>
            <person name="Huang Y."/>
            <person name="Saxena R.K."/>
            <person name="Ji Y."/>
            <person name="Li M."/>
            <person name="Yan X."/>
            <person name="He Y."/>
            <person name="Liu Y."/>
            <person name="Wang X."/>
            <person name="Xiang C."/>
            <person name="Varshney R.K."/>
            <person name="Ding H."/>
            <person name="Gao S."/>
            <person name="Zong X."/>
        </authorList>
    </citation>
    <scope>NUCLEOTIDE SEQUENCE [LARGE SCALE GENOMIC DNA]</scope>
    <source>
        <strain evidence="1 2">cv. Zhongwan 6</strain>
    </source>
</reference>
<accession>A0A9D5AWJ0</accession>
<protein>
    <submittedName>
        <fullName evidence="1">Uncharacterized protein</fullName>
    </submittedName>
</protein>
<evidence type="ECO:0000313" key="2">
    <source>
        <dbReference type="Proteomes" id="UP001058974"/>
    </source>
</evidence>
<dbReference type="Gramene" id="Psat03G0238700-T1">
    <property type="protein sequence ID" value="KAI5426937.1"/>
    <property type="gene ID" value="KIW84_032387"/>
</dbReference>
<proteinExistence type="predicted"/>
<dbReference type="Proteomes" id="UP001058974">
    <property type="component" value="Chromosome 3"/>
</dbReference>
<evidence type="ECO:0000313" key="1">
    <source>
        <dbReference type="EMBL" id="KAI5426937.1"/>
    </source>
</evidence>
<name>A0A9D5AWJ0_PEA</name>
<dbReference type="AlphaFoldDB" id="A0A9D5AWJ0"/>
<keyword evidence="2" id="KW-1185">Reference proteome</keyword>
<sequence>MGQTLIGGYLGSCFSKQGGNTQVFSSVVSGKRHIDVSLSCQIGFTFGLFVCNLSSGPAHAETDYGNENRNDDCDESNVKLAHGKKVHADYSVIGFWIVNDFFRPVDSVNAFEPRIQALSDVWWTYKKVEEKNCDHLFVFQDFLSNPGGEDDTINEAFVSDSFQRCLYPLPSLMLSDNFWNRYTLFIFQL</sequence>
<comment type="caution">
    <text evidence="1">The sequence shown here is derived from an EMBL/GenBank/DDBJ whole genome shotgun (WGS) entry which is preliminary data.</text>
</comment>